<dbReference type="UniPathway" id="UPA01057">
    <property type="reaction ID" value="UER00164"/>
</dbReference>
<dbReference type="GO" id="GO:0030145">
    <property type="term" value="F:manganese ion binding"/>
    <property type="evidence" value="ECO:0007669"/>
    <property type="project" value="UniProtKB-UniRule"/>
</dbReference>
<comment type="cofactor">
    <cofactor evidence="7">
        <name>thiamine diphosphate</name>
        <dbReference type="ChEBI" id="CHEBI:58937"/>
    </cofactor>
    <text evidence="7">Binds 1 thiamine pyrophosphate per subunit.</text>
</comment>
<comment type="similarity">
    <text evidence="7">Belongs to the TPP enzyme family. MenD subfamily.</text>
</comment>
<dbReference type="RefSeq" id="WP_012811209.1">
    <property type="nucleotide sequence ID" value="NC_013205.1"/>
</dbReference>
<dbReference type="UniPathway" id="UPA00079"/>
<comment type="function">
    <text evidence="7">Catalyzes the thiamine diphosphate-dependent decarboxylation of 2-oxoglutarate and the subsequent addition of the resulting succinic semialdehyde-thiamine pyrophosphate anion to isochorismate to yield 2-succinyl-5-enolpyruvyl-6-hydroxy-3-cyclohexene-1-carboxylate (SEPHCHC).</text>
</comment>
<dbReference type="InterPro" id="IPR029061">
    <property type="entry name" value="THDP-binding"/>
</dbReference>
<proteinExistence type="inferred from homology"/>
<feature type="domain" description="Thiamine pyrophosphate enzyme TPP-binding" evidence="8">
    <location>
        <begin position="421"/>
        <end position="534"/>
    </location>
</feature>
<reference evidence="12" key="1">
    <citation type="submission" date="2009-09" db="EMBL/GenBank/DDBJ databases">
        <title>The complete chromosome of Alicyclobacillus acidocaldarius subsp. acidocaldarius DSM 446.</title>
        <authorList>
            <consortium name="US DOE Joint Genome Institute (JGI-PGF)"/>
            <person name="Lucas S."/>
            <person name="Copeland A."/>
            <person name="Lapidus A."/>
            <person name="Glavina del Rio T."/>
            <person name="Dalin E."/>
            <person name="Tice H."/>
            <person name="Bruce D."/>
            <person name="Goodwin L."/>
            <person name="Pitluck S."/>
            <person name="Kyrpides N."/>
            <person name="Mavromatis K."/>
            <person name="Ivanova N."/>
            <person name="Ovchinnikova G."/>
            <person name="Chertkov O."/>
            <person name="Sims D."/>
            <person name="Brettin T."/>
            <person name="Detter J.C."/>
            <person name="Han C."/>
            <person name="Larimer F."/>
            <person name="Land M."/>
            <person name="Hauser L."/>
            <person name="Markowitz V."/>
            <person name="Cheng J.-F."/>
            <person name="Hugenholtz P."/>
            <person name="Woyke T."/>
            <person name="Wu D."/>
            <person name="Pukall R."/>
            <person name="Klenk H.-P."/>
            <person name="Eisen J.A."/>
        </authorList>
    </citation>
    <scope>NUCLEOTIDE SEQUENCE [LARGE SCALE GENOMIC DNA]</scope>
    <source>
        <strain evidence="12">ATCC 27009 / DSM 446 / BCRC 14685 / JCM 5260 / KCTC 1825 / NBRC 15652 / NCIMB 11725 / NRRL B-14509 / 104-IA</strain>
    </source>
</reference>
<keyword evidence="4 7" id="KW-0460">Magnesium</keyword>
<dbReference type="InterPro" id="IPR011766">
    <property type="entry name" value="TPP_enzyme_TPP-bd"/>
</dbReference>
<dbReference type="PIRSF" id="PIRSF004983">
    <property type="entry name" value="MenD"/>
    <property type="match status" value="1"/>
</dbReference>
<dbReference type="Gene3D" id="3.40.50.970">
    <property type="match status" value="2"/>
</dbReference>
<dbReference type="Proteomes" id="UP000001917">
    <property type="component" value="Chromosome"/>
</dbReference>
<dbReference type="EMBL" id="CP001727">
    <property type="protein sequence ID" value="ACV58930.1"/>
    <property type="molecule type" value="Genomic_DNA"/>
</dbReference>
<dbReference type="InterPro" id="IPR029035">
    <property type="entry name" value="DHS-like_NAD/FAD-binding_dom"/>
</dbReference>
<dbReference type="SUPFAM" id="SSF52518">
    <property type="entry name" value="Thiamin diphosphate-binding fold (THDP-binding)"/>
    <property type="match status" value="2"/>
</dbReference>
<dbReference type="KEGG" id="aac:Aaci_1918"/>
<dbReference type="GO" id="GO:0000287">
    <property type="term" value="F:magnesium ion binding"/>
    <property type="evidence" value="ECO:0007669"/>
    <property type="project" value="UniProtKB-UniRule"/>
</dbReference>
<dbReference type="Pfam" id="PF02776">
    <property type="entry name" value="TPP_enzyme_N"/>
    <property type="match status" value="1"/>
</dbReference>
<evidence type="ECO:0000256" key="3">
    <source>
        <dbReference type="ARBA" id="ARBA00022723"/>
    </source>
</evidence>
<dbReference type="NCBIfam" id="TIGR00173">
    <property type="entry name" value="menD"/>
    <property type="match status" value="1"/>
</dbReference>
<dbReference type="GO" id="GO:0030976">
    <property type="term" value="F:thiamine pyrophosphate binding"/>
    <property type="evidence" value="ECO:0007669"/>
    <property type="project" value="UniProtKB-UniRule"/>
</dbReference>
<dbReference type="SUPFAM" id="SSF52467">
    <property type="entry name" value="DHS-like NAD/FAD-binding domain"/>
    <property type="match status" value="1"/>
</dbReference>
<evidence type="ECO:0000259" key="9">
    <source>
        <dbReference type="Pfam" id="PF02776"/>
    </source>
</evidence>
<comment type="cofactor">
    <cofactor evidence="7">
        <name>Mg(2+)</name>
        <dbReference type="ChEBI" id="CHEBI:18420"/>
    </cofactor>
    <cofactor evidence="7">
        <name>Mn(2+)</name>
        <dbReference type="ChEBI" id="CHEBI:29035"/>
    </cofactor>
</comment>
<keyword evidence="2 7" id="KW-0808">Transferase</keyword>
<dbReference type="PANTHER" id="PTHR42916:SF1">
    <property type="entry name" value="PROTEIN PHYLLO, CHLOROPLASTIC"/>
    <property type="match status" value="1"/>
</dbReference>
<dbReference type="PANTHER" id="PTHR42916">
    <property type="entry name" value="2-SUCCINYL-5-ENOLPYRUVYL-6-HYDROXY-3-CYCLOHEXENE-1-CARBOXYLATE SYNTHASE"/>
    <property type="match status" value="1"/>
</dbReference>
<keyword evidence="1 7" id="KW-0474">Menaquinone biosynthesis</keyword>
<keyword evidence="3 7" id="KW-0479">Metal-binding</keyword>
<evidence type="ECO:0000256" key="7">
    <source>
        <dbReference type="HAMAP-Rule" id="MF_01659"/>
    </source>
</evidence>
<accession>C8WXW8</accession>
<comment type="pathway">
    <text evidence="7">Quinol/quinone metabolism; 1,4-dihydroxy-2-naphthoate biosynthesis; 1,4-dihydroxy-2-naphthoate from chorismate: step 2/7.</text>
</comment>
<evidence type="ECO:0000256" key="4">
    <source>
        <dbReference type="ARBA" id="ARBA00022842"/>
    </source>
</evidence>
<dbReference type="Pfam" id="PF02775">
    <property type="entry name" value="TPP_enzyme_C"/>
    <property type="match status" value="1"/>
</dbReference>
<evidence type="ECO:0000313" key="11">
    <source>
        <dbReference type="EMBL" id="ACV58930.1"/>
    </source>
</evidence>
<protein>
    <recommendedName>
        <fullName evidence="7">2-succinyl-5-enolpyruvyl-6-hydroxy-3-cyclohexene-1-carboxylate synthase</fullName>
        <shortName evidence="7">SEPHCHC synthase</shortName>
        <ecNumber evidence="7">2.2.1.9</ecNumber>
    </recommendedName>
    <alternativeName>
        <fullName evidence="7">Menaquinone biosynthesis protein MenD</fullName>
    </alternativeName>
</protein>
<evidence type="ECO:0000256" key="2">
    <source>
        <dbReference type="ARBA" id="ARBA00022679"/>
    </source>
</evidence>
<dbReference type="InterPro" id="IPR012001">
    <property type="entry name" value="Thiamin_PyroP_enz_TPP-bd_dom"/>
</dbReference>
<dbReference type="Gene3D" id="3.40.50.1220">
    <property type="entry name" value="TPP-binding domain"/>
    <property type="match status" value="1"/>
</dbReference>
<comment type="pathway">
    <text evidence="7">Quinol/quinone metabolism; menaquinone biosynthesis.</text>
</comment>
<dbReference type="CDD" id="cd07037">
    <property type="entry name" value="TPP_PYR_MenD"/>
    <property type="match status" value="1"/>
</dbReference>
<dbReference type="HOGENOM" id="CLU_006051_3_0_9"/>
<evidence type="ECO:0000256" key="1">
    <source>
        <dbReference type="ARBA" id="ARBA00022428"/>
    </source>
</evidence>
<dbReference type="GO" id="GO:0009234">
    <property type="term" value="P:menaquinone biosynthetic process"/>
    <property type="evidence" value="ECO:0007669"/>
    <property type="project" value="UniProtKB-UniRule"/>
</dbReference>
<name>C8WXW8_ALIAD</name>
<dbReference type="Pfam" id="PF16582">
    <property type="entry name" value="TPP_enzyme_M_2"/>
    <property type="match status" value="1"/>
</dbReference>
<feature type="domain" description="Menaquinone biosynthesis protein MenD middle" evidence="10">
    <location>
        <begin position="215"/>
        <end position="336"/>
    </location>
</feature>
<dbReference type="eggNOG" id="COG1165">
    <property type="taxonomic scope" value="Bacteria"/>
</dbReference>
<dbReference type="EC" id="2.2.1.9" evidence="7"/>
<comment type="subunit">
    <text evidence="7">Homodimer.</text>
</comment>
<evidence type="ECO:0000313" key="12">
    <source>
        <dbReference type="Proteomes" id="UP000001917"/>
    </source>
</evidence>
<sequence length="562" mass="59790">MNPDLWPVHALVDGLYASGVRRAVISPGSRNTPLVFALLEHGGLELVSHMDERSAAFFALGMARQSGEPVAVVCTSGTAVANLYPAVVEAYFSRVPLVVLTADRPAELREVGANQTIRQPNLFGAHVKWACETPVPEDRSDLALDLRGLAMRAGLAARSVPEGPVHVNVPFREPLLPPRRSDSAGLAELPAIHGQPAAGAPCAPSALAQVEEALSRARRPVIVTGPMRPGPLAQGVARFAGASGIPLLADILSQCRDSEASVPHYDLVLRAGAAPEPPDLVLRFGGEPTSKALSSWLRKARAEFVVFDETPLYRDSGHQATHVVIGDPTPWLHEVPGALGDWSEYRAAWRHASDAARRALREFLPWFEGEAVRMAVEALNPGHVLVLGNSRPIRDADALALPRAGVEAYGNRGASGIDGVISTALGHAVASGRPTLLAIGDVSFYHDLNGLAAARELSSPFVVVLVHNGGGGIFRHLAQAERPDAIDWFTTPHELDFAPIVRAYGGTYVCAGDANALMTGLREGMERPGLTVVEARFPNEESPRVYRDLVARLASAMGVGAR</sequence>
<keyword evidence="6 7" id="KW-0464">Manganese</keyword>
<comment type="catalytic activity">
    <reaction evidence="7">
        <text>isochorismate + 2-oxoglutarate + H(+) = 5-enolpyruvoyl-6-hydroxy-2-succinyl-cyclohex-3-ene-1-carboxylate + CO2</text>
        <dbReference type="Rhea" id="RHEA:25593"/>
        <dbReference type="ChEBI" id="CHEBI:15378"/>
        <dbReference type="ChEBI" id="CHEBI:16526"/>
        <dbReference type="ChEBI" id="CHEBI:16810"/>
        <dbReference type="ChEBI" id="CHEBI:29780"/>
        <dbReference type="ChEBI" id="CHEBI:58818"/>
        <dbReference type="EC" id="2.2.1.9"/>
    </reaction>
</comment>
<feature type="domain" description="Thiamine pyrophosphate enzyme N-terminal TPP-binding" evidence="9">
    <location>
        <begin position="9"/>
        <end position="117"/>
    </location>
</feature>
<dbReference type="InterPro" id="IPR032264">
    <property type="entry name" value="MenD_middle"/>
</dbReference>
<dbReference type="InterPro" id="IPR004433">
    <property type="entry name" value="MenaQ_synth_MenD"/>
</dbReference>
<gene>
    <name evidence="7" type="primary">menD</name>
    <name evidence="11" type="ordered locus">Aaci_1918</name>
</gene>
<evidence type="ECO:0000256" key="6">
    <source>
        <dbReference type="ARBA" id="ARBA00023211"/>
    </source>
</evidence>
<keyword evidence="5 7" id="KW-0786">Thiamine pyrophosphate</keyword>
<evidence type="ECO:0000256" key="5">
    <source>
        <dbReference type="ARBA" id="ARBA00023052"/>
    </source>
</evidence>
<dbReference type="HAMAP" id="MF_01659">
    <property type="entry name" value="MenD"/>
    <property type="match status" value="1"/>
</dbReference>
<dbReference type="GO" id="GO:0070204">
    <property type="term" value="F:2-succinyl-5-enolpyruvyl-6-hydroxy-3-cyclohexene-1-carboxylic-acid synthase activity"/>
    <property type="evidence" value="ECO:0007669"/>
    <property type="project" value="UniProtKB-UniRule"/>
</dbReference>
<evidence type="ECO:0000259" key="8">
    <source>
        <dbReference type="Pfam" id="PF02775"/>
    </source>
</evidence>
<reference evidence="11 12" key="2">
    <citation type="journal article" date="2010" name="Stand. Genomic Sci.">
        <title>Complete genome sequence of Alicyclobacillus acidocaldarius type strain (104-IA).</title>
        <authorList>
            <person name="Mavromatis K."/>
            <person name="Sikorski J."/>
            <person name="Lapidus A."/>
            <person name="Glavina Del Rio T."/>
            <person name="Copeland A."/>
            <person name="Tice H."/>
            <person name="Cheng J.F."/>
            <person name="Lucas S."/>
            <person name="Chen F."/>
            <person name="Nolan M."/>
            <person name="Bruce D."/>
            <person name="Goodwin L."/>
            <person name="Pitluck S."/>
            <person name="Ivanova N."/>
            <person name="Ovchinnikova G."/>
            <person name="Pati A."/>
            <person name="Chen A."/>
            <person name="Palaniappan K."/>
            <person name="Land M."/>
            <person name="Hauser L."/>
            <person name="Chang Y.J."/>
            <person name="Jeffries C.D."/>
            <person name="Chain P."/>
            <person name="Meincke L."/>
            <person name="Sims D."/>
            <person name="Chertkov O."/>
            <person name="Han C."/>
            <person name="Brettin T."/>
            <person name="Detter J.C."/>
            <person name="Wahrenburg C."/>
            <person name="Rohde M."/>
            <person name="Pukall R."/>
            <person name="Goker M."/>
            <person name="Bristow J."/>
            <person name="Eisen J.A."/>
            <person name="Markowitz V."/>
            <person name="Hugenholtz P."/>
            <person name="Klenk H.P."/>
            <person name="Kyrpides N.C."/>
        </authorList>
    </citation>
    <scope>NUCLEOTIDE SEQUENCE [LARGE SCALE GENOMIC DNA]</scope>
    <source>
        <strain evidence="12">ATCC 27009 / DSM 446 / BCRC 14685 / JCM 5260 / KCTC 1825 / NBRC 15652 / NCIMB 11725 / NRRL B-14509 / 104-IA</strain>
    </source>
</reference>
<dbReference type="STRING" id="521098.Aaci_1918"/>
<organism evidence="11 12">
    <name type="scientific">Alicyclobacillus acidocaldarius subsp. acidocaldarius (strain ATCC 27009 / DSM 446 / BCRC 14685 / JCM 5260 / KCTC 1825 / NBRC 15652 / NCIMB 11725 / NRRL B-14509 / 104-IA)</name>
    <name type="common">Bacillus acidocaldarius</name>
    <dbReference type="NCBI Taxonomy" id="521098"/>
    <lineage>
        <taxon>Bacteria</taxon>
        <taxon>Bacillati</taxon>
        <taxon>Bacillota</taxon>
        <taxon>Bacilli</taxon>
        <taxon>Bacillales</taxon>
        <taxon>Alicyclobacillaceae</taxon>
        <taxon>Alicyclobacillus</taxon>
    </lineage>
</organism>
<evidence type="ECO:0000259" key="10">
    <source>
        <dbReference type="Pfam" id="PF16582"/>
    </source>
</evidence>
<keyword evidence="12" id="KW-1185">Reference proteome</keyword>
<dbReference type="CDD" id="cd02009">
    <property type="entry name" value="TPP_SHCHC_synthase"/>
    <property type="match status" value="1"/>
</dbReference>
<dbReference type="AlphaFoldDB" id="C8WXW8"/>